<dbReference type="Gene3D" id="3.20.20.150">
    <property type="entry name" value="Divalent-metal-dependent TIM barrel enzymes"/>
    <property type="match status" value="1"/>
</dbReference>
<dbReference type="InterPro" id="IPR036237">
    <property type="entry name" value="Xyl_isomerase-like_sf"/>
</dbReference>
<sequence length="257" mass="29387">MNIAISSTLNKSGSIYDLIDSLEDSSINKIEIRCESGHINYDDVDEIKRLKGYLKKREMIPLSIHPPSWINTGDGDEWNRIRSVREVEKCILIAQKIEAKSIILHPSESLNNVELVKKSLREIKGFSAEYGVEILIENTFPGKYGSDLEDIKELSSEFGVGVCFDTSHYFSNNRIYEDIPAITGLTEEIHISDSNMNGKDDHLLPGEGKIDWERIFDIFNIRDVDIVFELMPVKDLKQGIKRVEEVIEKWSKNGFLH</sequence>
<dbReference type="Pfam" id="PF01261">
    <property type="entry name" value="AP_endonuc_2"/>
    <property type="match status" value="1"/>
</dbReference>
<organism evidence="2">
    <name type="scientific">candidate division WOR-3 bacterium</name>
    <dbReference type="NCBI Taxonomy" id="2052148"/>
    <lineage>
        <taxon>Bacteria</taxon>
        <taxon>Bacteria division WOR-3</taxon>
    </lineage>
</organism>
<gene>
    <name evidence="2" type="ORF">ENL19_01355</name>
</gene>
<dbReference type="InterPro" id="IPR001719">
    <property type="entry name" value="AP_endonuc_2"/>
</dbReference>
<dbReference type="AlphaFoldDB" id="A0A7C5HFM8"/>
<dbReference type="Proteomes" id="UP000886110">
    <property type="component" value="Unassembled WGS sequence"/>
</dbReference>
<name>A0A7C5HFM8_UNCW3</name>
<feature type="domain" description="Xylose isomerase-like TIM barrel" evidence="1">
    <location>
        <begin position="40"/>
        <end position="230"/>
    </location>
</feature>
<dbReference type="GO" id="GO:0003677">
    <property type="term" value="F:DNA binding"/>
    <property type="evidence" value="ECO:0007669"/>
    <property type="project" value="InterPro"/>
</dbReference>
<dbReference type="EMBL" id="DRTB01000095">
    <property type="protein sequence ID" value="HHE04691.1"/>
    <property type="molecule type" value="Genomic_DNA"/>
</dbReference>
<dbReference type="InterPro" id="IPR013022">
    <property type="entry name" value="Xyl_isomerase-like_TIM-brl"/>
</dbReference>
<dbReference type="SUPFAM" id="SSF51658">
    <property type="entry name" value="Xylose isomerase-like"/>
    <property type="match status" value="1"/>
</dbReference>
<accession>A0A7C5HFM8</accession>
<evidence type="ECO:0000259" key="1">
    <source>
        <dbReference type="Pfam" id="PF01261"/>
    </source>
</evidence>
<reference evidence="2" key="1">
    <citation type="journal article" date="2020" name="mSystems">
        <title>Genome- and Community-Level Interaction Insights into Carbon Utilization and Element Cycling Functions of Hydrothermarchaeota in Hydrothermal Sediment.</title>
        <authorList>
            <person name="Zhou Z."/>
            <person name="Liu Y."/>
            <person name="Xu W."/>
            <person name="Pan J."/>
            <person name="Luo Z.H."/>
            <person name="Li M."/>
        </authorList>
    </citation>
    <scope>NUCLEOTIDE SEQUENCE [LARGE SCALE GENOMIC DNA]</scope>
    <source>
        <strain evidence="2">HyVt-74</strain>
    </source>
</reference>
<dbReference type="PANTHER" id="PTHR12110">
    <property type="entry name" value="HYDROXYPYRUVATE ISOMERASE"/>
    <property type="match status" value="1"/>
</dbReference>
<dbReference type="InterPro" id="IPR050312">
    <property type="entry name" value="IolE/XylAMocC-like"/>
</dbReference>
<protein>
    <recommendedName>
        <fullName evidence="1">Xylose isomerase-like TIM barrel domain-containing protein</fullName>
    </recommendedName>
</protein>
<proteinExistence type="predicted"/>
<dbReference type="SMART" id="SM00518">
    <property type="entry name" value="AP2Ec"/>
    <property type="match status" value="1"/>
</dbReference>
<comment type="caution">
    <text evidence="2">The sequence shown here is derived from an EMBL/GenBank/DDBJ whole genome shotgun (WGS) entry which is preliminary data.</text>
</comment>
<evidence type="ECO:0000313" key="2">
    <source>
        <dbReference type="EMBL" id="HHE04691.1"/>
    </source>
</evidence>
<dbReference type="GO" id="GO:0006281">
    <property type="term" value="P:DNA repair"/>
    <property type="evidence" value="ECO:0007669"/>
    <property type="project" value="InterPro"/>
</dbReference>
<dbReference type="GO" id="GO:0008270">
    <property type="term" value="F:zinc ion binding"/>
    <property type="evidence" value="ECO:0007669"/>
    <property type="project" value="InterPro"/>
</dbReference>